<sequence>MSLTFAALAEHTQLMTPMSMSPPLSYKTDDDNSSECSYYSLADLQYDRWYRNIPASQVREQAKQVPDSPAPTEALYPRKFHNSERLSLKSCGPWKEYPFCLNKRYTMGSPGPARIIINSAKPDDVDVVYHPTQGNRMVCLAQYRPRGYRKGACLKPSPYNPLPANNTFGIPEGTTYQGHEVYQDLSYYYPQPQSMTTPMIPAMQAAMFSPVYTGCFSAMPTWAQYDSGYNTYNYPNQYTY</sequence>
<dbReference type="OMA" id="WYRNIPA"/>
<accession>A0A1B8AUU8</accession>
<dbReference type="Proteomes" id="UP000091967">
    <property type="component" value="Unassembled WGS sequence"/>
</dbReference>
<dbReference type="InterPro" id="IPR000026">
    <property type="entry name" value="N1-like"/>
</dbReference>
<dbReference type="GO" id="GO:0016787">
    <property type="term" value="F:hydrolase activity"/>
    <property type="evidence" value="ECO:0007669"/>
    <property type="project" value="UniProtKB-KW"/>
</dbReference>
<keyword evidence="1" id="KW-0540">Nuclease</keyword>
<name>A0A1B8AUU8_FUSPO</name>
<dbReference type="GO" id="GO:0003723">
    <property type="term" value="F:RNA binding"/>
    <property type="evidence" value="ECO:0007669"/>
    <property type="project" value="InterPro"/>
</dbReference>
<comment type="caution">
    <text evidence="3">The sequence shown here is derived from an EMBL/GenBank/DDBJ whole genome shotgun (WGS) entry which is preliminary data.</text>
</comment>
<dbReference type="InterPro" id="IPR016191">
    <property type="entry name" value="Ribonuclease/ribotoxin"/>
</dbReference>
<organism evidence="3 4">
    <name type="scientific">Fusarium poae</name>
    <dbReference type="NCBI Taxonomy" id="36050"/>
    <lineage>
        <taxon>Eukaryota</taxon>
        <taxon>Fungi</taxon>
        <taxon>Dikarya</taxon>
        <taxon>Ascomycota</taxon>
        <taxon>Pezizomycotina</taxon>
        <taxon>Sordariomycetes</taxon>
        <taxon>Hypocreomycetidae</taxon>
        <taxon>Hypocreales</taxon>
        <taxon>Nectriaceae</taxon>
        <taxon>Fusarium</taxon>
    </lineage>
</organism>
<dbReference type="AlphaFoldDB" id="A0A1B8AUU8"/>
<reference evidence="3 4" key="1">
    <citation type="submission" date="2016-06" db="EMBL/GenBank/DDBJ databases">
        <title>Living apart together: crosstalk between the core and supernumerary genomes in a fungal plant pathogen.</title>
        <authorList>
            <person name="Vanheule A."/>
            <person name="Audenaert K."/>
            <person name="Warris S."/>
            <person name="Van De Geest H."/>
            <person name="Schijlen E."/>
            <person name="Hofte M."/>
            <person name="De Saeger S."/>
            <person name="Haesaert G."/>
            <person name="Waalwijk C."/>
            <person name="Van Der Lee T."/>
        </authorList>
    </citation>
    <scope>NUCLEOTIDE SEQUENCE [LARGE SCALE GENOMIC DNA]</scope>
    <source>
        <strain evidence="3 4">2516</strain>
    </source>
</reference>
<evidence type="ECO:0000313" key="3">
    <source>
        <dbReference type="EMBL" id="OBS24302.1"/>
    </source>
</evidence>
<keyword evidence="4" id="KW-1185">Reference proteome</keyword>
<dbReference type="GO" id="GO:0004521">
    <property type="term" value="F:RNA endonuclease activity"/>
    <property type="evidence" value="ECO:0007669"/>
    <property type="project" value="InterPro"/>
</dbReference>
<keyword evidence="2" id="KW-0378">Hydrolase</keyword>
<dbReference type="SUPFAM" id="SSF53933">
    <property type="entry name" value="Microbial ribonucleases"/>
    <property type="match status" value="1"/>
</dbReference>
<evidence type="ECO:0000256" key="2">
    <source>
        <dbReference type="ARBA" id="ARBA00022801"/>
    </source>
</evidence>
<protein>
    <submittedName>
        <fullName evidence="3">Uncharacterized protein</fullName>
    </submittedName>
</protein>
<gene>
    <name evidence="3" type="ORF">FPOA_04848</name>
</gene>
<evidence type="ECO:0000256" key="1">
    <source>
        <dbReference type="ARBA" id="ARBA00022722"/>
    </source>
</evidence>
<proteinExistence type="predicted"/>
<dbReference type="OrthoDB" id="5091869at2759"/>
<dbReference type="Pfam" id="PF00545">
    <property type="entry name" value="Ribonuclease"/>
    <property type="match status" value="1"/>
</dbReference>
<dbReference type="EMBL" id="LYXU01000002">
    <property type="protein sequence ID" value="OBS24302.1"/>
    <property type="molecule type" value="Genomic_DNA"/>
</dbReference>
<evidence type="ECO:0000313" key="4">
    <source>
        <dbReference type="Proteomes" id="UP000091967"/>
    </source>
</evidence>
<dbReference type="Gene3D" id="3.10.450.30">
    <property type="entry name" value="Microbial ribonucleases"/>
    <property type="match status" value="1"/>
</dbReference>